<dbReference type="PANTHER" id="PTHR24421">
    <property type="entry name" value="NITRATE/NITRITE SENSOR PROTEIN NARX-RELATED"/>
    <property type="match status" value="1"/>
</dbReference>
<dbReference type="RefSeq" id="WP_212639373.1">
    <property type="nucleotide sequence ID" value="NZ_CP059558.1"/>
</dbReference>
<dbReference type="Proteomes" id="UP000679388">
    <property type="component" value="Chromosome"/>
</dbReference>
<protein>
    <recommendedName>
        <fullName evidence="2">histidine kinase</fullName>
        <ecNumber evidence="2">2.7.13.3</ecNumber>
    </recommendedName>
</protein>
<evidence type="ECO:0000256" key="2">
    <source>
        <dbReference type="ARBA" id="ARBA00012438"/>
    </source>
</evidence>
<keyword evidence="4" id="KW-0418">Kinase</keyword>
<evidence type="ECO:0000256" key="5">
    <source>
        <dbReference type="ARBA" id="ARBA00023012"/>
    </source>
</evidence>
<evidence type="ECO:0000256" key="4">
    <source>
        <dbReference type="ARBA" id="ARBA00022777"/>
    </source>
</evidence>
<dbReference type="GO" id="GO:0000160">
    <property type="term" value="P:phosphorelay signal transduction system"/>
    <property type="evidence" value="ECO:0007669"/>
    <property type="project" value="UniProtKB-KW"/>
</dbReference>
<dbReference type="InterPro" id="IPR050482">
    <property type="entry name" value="Sensor_HK_TwoCompSys"/>
</dbReference>
<keyword evidence="5" id="KW-0902">Two-component regulatory system</keyword>
<dbReference type="EMBL" id="CP059558">
    <property type="protein sequence ID" value="QUY37731.1"/>
    <property type="molecule type" value="Genomic_DNA"/>
</dbReference>
<dbReference type="SUPFAM" id="SSF55874">
    <property type="entry name" value="ATPase domain of HSP90 chaperone/DNA topoisomerase II/histidine kinase"/>
    <property type="match status" value="1"/>
</dbReference>
<dbReference type="CDD" id="cd16917">
    <property type="entry name" value="HATPase_UhpB-NarQ-NarX-like"/>
    <property type="match status" value="1"/>
</dbReference>
<dbReference type="GO" id="GO:0004673">
    <property type="term" value="F:protein histidine kinase activity"/>
    <property type="evidence" value="ECO:0007669"/>
    <property type="project" value="UniProtKB-EC"/>
</dbReference>
<feature type="transmembrane region" description="Helical" evidence="6">
    <location>
        <begin position="67"/>
        <end position="91"/>
    </location>
</feature>
<gene>
    <name evidence="8" type="ORF">H2677_06065</name>
</gene>
<evidence type="ECO:0000313" key="9">
    <source>
        <dbReference type="Proteomes" id="UP000679388"/>
    </source>
</evidence>
<comment type="catalytic activity">
    <reaction evidence="1">
        <text>ATP + protein L-histidine = ADP + protein N-phospho-L-histidine.</text>
        <dbReference type="EC" id="2.7.13.3"/>
    </reaction>
</comment>
<dbReference type="PANTHER" id="PTHR24421:SF10">
    <property type="entry name" value="NITRATE_NITRITE SENSOR PROTEIN NARQ"/>
    <property type="match status" value="1"/>
</dbReference>
<proteinExistence type="predicted"/>
<organism evidence="8 9">
    <name type="scientific">Acinetobacter junii</name>
    <dbReference type="NCBI Taxonomy" id="40215"/>
    <lineage>
        <taxon>Bacteria</taxon>
        <taxon>Pseudomonadati</taxon>
        <taxon>Pseudomonadota</taxon>
        <taxon>Gammaproteobacteria</taxon>
        <taxon>Moraxellales</taxon>
        <taxon>Moraxellaceae</taxon>
        <taxon>Acinetobacter</taxon>
    </lineage>
</organism>
<dbReference type="AlphaFoldDB" id="A0AAX1MLB3"/>
<feature type="domain" description="Histidine kinase/HSP90-like ATPase" evidence="7">
    <location>
        <begin position="213"/>
        <end position="308"/>
    </location>
</feature>
<evidence type="ECO:0000259" key="7">
    <source>
        <dbReference type="SMART" id="SM00387"/>
    </source>
</evidence>
<dbReference type="EC" id="2.7.13.3" evidence="2"/>
<dbReference type="Gene3D" id="3.30.565.10">
    <property type="entry name" value="Histidine kinase-like ATPase, C-terminal domain"/>
    <property type="match status" value="1"/>
</dbReference>
<accession>A0AAX1MLB3</accession>
<name>A0AAX1MLB3_ACIJU</name>
<dbReference type="InterPro" id="IPR003594">
    <property type="entry name" value="HATPase_dom"/>
</dbReference>
<dbReference type="InterPro" id="IPR036890">
    <property type="entry name" value="HATPase_C_sf"/>
</dbReference>
<keyword evidence="3" id="KW-0808">Transferase</keyword>
<evidence type="ECO:0000256" key="3">
    <source>
        <dbReference type="ARBA" id="ARBA00022679"/>
    </source>
</evidence>
<evidence type="ECO:0000313" key="8">
    <source>
        <dbReference type="EMBL" id="QUY37731.1"/>
    </source>
</evidence>
<sequence length="308" mass="35958">MLSVALGTSLILLHKFPFILRLSHHGWYARSLHIVFSFTLLIFVFRSIGLATFIYKAEYNPMNFGSISHWFISQLAILSFTLLFVALLLILNFRKILDAQQPNLQHIRTQQHIQFSHDLHDIVGSTLVRSISQLTHHTHSMNNQQFLLLFEQLKTDLSKVTTHESIDTPFEAVLSPTQWSLPIRERFEVIFLELGISSIWQLSENWLIQPSNEELLTLQRVIEELFTNIIKHSRAKKVRIHLYHSSIYQFILDIEDDGIGFDPEFVFKHSHGIGLRSIKHRLQIINTEMHIFSKKGKTVFQILKRKSL</sequence>
<dbReference type="GeneID" id="70092076"/>
<dbReference type="SMART" id="SM00387">
    <property type="entry name" value="HATPase_c"/>
    <property type="match status" value="1"/>
</dbReference>
<feature type="transmembrane region" description="Helical" evidence="6">
    <location>
        <begin position="34"/>
        <end position="55"/>
    </location>
</feature>
<evidence type="ECO:0000256" key="6">
    <source>
        <dbReference type="SAM" id="Phobius"/>
    </source>
</evidence>
<keyword evidence="6" id="KW-0472">Membrane</keyword>
<keyword evidence="6" id="KW-0812">Transmembrane</keyword>
<reference evidence="8" key="1">
    <citation type="submission" date="2020-07" db="EMBL/GenBank/DDBJ databases">
        <title>Acinetobacter junii strain YR7 chromosome and plasmid pNDM-YR7.</title>
        <authorList>
            <person name="Tang B."/>
        </authorList>
    </citation>
    <scope>NUCLEOTIDE SEQUENCE</scope>
    <source>
        <strain evidence="8">YR7</strain>
    </source>
</reference>
<keyword evidence="6" id="KW-1133">Transmembrane helix</keyword>
<evidence type="ECO:0000256" key="1">
    <source>
        <dbReference type="ARBA" id="ARBA00000085"/>
    </source>
</evidence>
<dbReference type="Pfam" id="PF02518">
    <property type="entry name" value="HATPase_c"/>
    <property type="match status" value="1"/>
</dbReference>